<organism evidence="3 4">
    <name type="scientific">Funneliformis geosporum</name>
    <dbReference type="NCBI Taxonomy" id="1117311"/>
    <lineage>
        <taxon>Eukaryota</taxon>
        <taxon>Fungi</taxon>
        <taxon>Fungi incertae sedis</taxon>
        <taxon>Mucoromycota</taxon>
        <taxon>Glomeromycotina</taxon>
        <taxon>Glomeromycetes</taxon>
        <taxon>Glomerales</taxon>
        <taxon>Glomeraceae</taxon>
        <taxon>Funneliformis</taxon>
    </lineage>
</organism>
<dbReference type="Pfam" id="PF13649">
    <property type="entry name" value="Methyltransf_25"/>
    <property type="match status" value="1"/>
</dbReference>
<dbReference type="AlphaFoldDB" id="A0A9W4SJM5"/>
<evidence type="ECO:0000313" key="3">
    <source>
        <dbReference type="EMBL" id="CAI2171930.1"/>
    </source>
</evidence>
<comment type="caution">
    <text evidence="3">The sequence shown here is derived from an EMBL/GenBank/DDBJ whole genome shotgun (WGS) entry which is preliminary data.</text>
</comment>
<evidence type="ECO:0000313" key="4">
    <source>
        <dbReference type="Proteomes" id="UP001153678"/>
    </source>
</evidence>
<keyword evidence="4" id="KW-1185">Reference proteome</keyword>
<proteinExistence type="predicted"/>
<feature type="domain" description="Methyltransferase" evidence="2">
    <location>
        <begin position="105"/>
        <end position="197"/>
    </location>
</feature>
<dbReference type="PANTHER" id="PTHR43591">
    <property type="entry name" value="METHYLTRANSFERASE"/>
    <property type="match status" value="1"/>
</dbReference>
<accession>A0A9W4SJM5</accession>
<dbReference type="Gene3D" id="3.40.50.150">
    <property type="entry name" value="Vaccinia Virus protein VP39"/>
    <property type="match status" value="1"/>
</dbReference>
<evidence type="ECO:0000259" key="2">
    <source>
        <dbReference type="Pfam" id="PF13649"/>
    </source>
</evidence>
<dbReference type="InterPro" id="IPR041698">
    <property type="entry name" value="Methyltransf_25"/>
</dbReference>
<dbReference type="CDD" id="cd02440">
    <property type="entry name" value="AdoMet_MTases"/>
    <property type="match status" value="1"/>
</dbReference>
<name>A0A9W4SJM5_9GLOM</name>
<gene>
    <name evidence="3" type="ORF">FWILDA_LOCUS5324</name>
</gene>
<dbReference type="EMBL" id="CAMKVN010000879">
    <property type="protein sequence ID" value="CAI2171930.1"/>
    <property type="molecule type" value="Genomic_DNA"/>
</dbReference>
<dbReference type="SUPFAM" id="SSF53335">
    <property type="entry name" value="S-adenosyl-L-methionine-dependent methyltransferases"/>
    <property type="match status" value="1"/>
</dbReference>
<sequence length="321" mass="36734">MDSPESSVSIEIDEIDEYVDNDESDSSQSSIGPNLTMEIDDTLLDSFCYIKGRRYQRSDYFTYFFPNDDEEADRLNYLHLLTRIAWRGNFSSPMHDKLMNGNAKVLDLGCGTGRWLLDMAEDYPDSTFVGVDISPFFPDSNETPSNVGFLQCSVNDGLPFPDSTFDFVCLRNMITSVSIYEWERFVKEMIRVVKPGGYIEMFEMELIYENSSPEFKCIEDLIELGFESTGIVPHLQRSIPPILESIPNLKDIRSEKISIPVGNWGGKIGEMMAKFYIMTFNTFKLLFTTVLGITDEEYNIICDRSSKELKLNYGSYAMSCR</sequence>
<dbReference type="PANTHER" id="PTHR43591:SF24">
    <property type="entry name" value="2-METHOXY-6-POLYPRENYL-1,4-BENZOQUINOL METHYLASE, MITOCHONDRIAL"/>
    <property type="match status" value="1"/>
</dbReference>
<dbReference type="Proteomes" id="UP001153678">
    <property type="component" value="Unassembled WGS sequence"/>
</dbReference>
<evidence type="ECO:0000256" key="1">
    <source>
        <dbReference type="SAM" id="MobiDB-lite"/>
    </source>
</evidence>
<dbReference type="OrthoDB" id="2013972at2759"/>
<dbReference type="InterPro" id="IPR029063">
    <property type="entry name" value="SAM-dependent_MTases_sf"/>
</dbReference>
<feature type="region of interest" description="Disordered" evidence="1">
    <location>
        <begin position="14"/>
        <end position="33"/>
    </location>
</feature>
<feature type="compositionally biased region" description="Acidic residues" evidence="1">
    <location>
        <begin position="14"/>
        <end position="25"/>
    </location>
</feature>
<protein>
    <submittedName>
        <fullName evidence="3">1238_t:CDS:1</fullName>
    </submittedName>
</protein>
<reference evidence="3" key="1">
    <citation type="submission" date="2022-08" db="EMBL/GenBank/DDBJ databases">
        <authorList>
            <person name="Kallberg Y."/>
            <person name="Tangrot J."/>
            <person name="Rosling A."/>
        </authorList>
    </citation>
    <scope>NUCLEOTIDE SEQUENCE</scope>
    <source>
        <strain evidence="3">Wild A</strain>
    </source>
</reference>
<dbReference type="GO" id="GO:0008168">
    <property type="term" value="F:methyltransferase activity"/>
    <property type="evidence" value="ECO:0007669"/>
    <property type="project" value="TreeGrafter"/>
</dbReference>
<feature type="non-terminal residue" evidence="3">
    <location>
        <position position="321"/>
    </location>
</feature>